<evidence type="ECO:0000313" key="2">
    <source>
        <dbReference type="Proteomes" id="UP000325576"/>
    </source>
</evidence>
<accession>A0A5N5E4A5</accession>
<name>A0A5N5E4A5_RHOER</name>
<gene>
    <name evidence="1" type="ORF">BS297_11185</name>
</gene>
<reference evidence="1 2" key="1">
    <citation type="journal article" date="2017" name="Poromechanics V (2013)">
        <title>Genomic Characterization of the Arsenic-Tolerant Actinobacterium, &lt;i&gt;Rhodococcus erythropolis&lt;/i&gt; S43.</title>
        <authorList>
            <person name="Retamal-Morales G."/>
            <person name="Mehnert M."/>
            <person name="Schwabe R."/>
            <person name="Tischler D."/>
            <person name="Schloemann M."/>
            <person name="Levican G.J."/>
        </authorList>
    </citation>
    <scope>NUCLEOTIDE SEQUENCE [LARGE SCALE GENOMIC DNA]</scope>
    <source>
        <strain evidence="1 2">S43</strain>
    </source>
</reference>
<sequence>MSKAVPFDQYLGTLARLTPHVDPTVSTPEAEDIRDAAVALTHLPENFDVEDLAAWIKENPRWVPVLGLTAGLSQEKLKNSLVDSFETAGWVTLARTRSQDLAYWFDVSFDLMRMLRVQLHRQYEFGDVLVARAGTRVTATRAGASGRKVEDEIESIATDLGLPYKTRTKFTGRNGRVAPCDLVVPNSDAAEIVVAAKGFDSTGSKLTDAVREIEEMADVRLPRQFVIAVIDGIGWKSRQADLRKIHELWVSQQIDGMYTLASLGQFRHDLEEAATLRKLI</sequence>
<dbReference type="AlphaFoldDB" id="A0A5N5E4A5"/>
<comment type="caution">
    <text evidence="1">The sequence shown here is derived from an EMBL/GenBank/DDBJ whole genome shotgun (WGS) entry which is preliminary data.</text>
</comment>
<dbReference type="EMBL" id="MRBO01000351">
    <property type="protein sequence ID" value="KAB2585269.1"/>
    <property type="molecule type" value="Genomic_DNA"/>
</dbReference>
<evidence type="ECO:0000313" key="1">
    <source>
        <dbReference type="EMBL" id="KAB2585269.1"/>
    </source>
</evidence>
<proteinExistence type="predicted"/>
<evidence type="ECO:0008006" key="3">
    <source>
        <dbReference type="Google" id="ProtNLM"/>
    </source>
</evidence>
<organism evidence="1 2">
    <name type="scientific">Rhodococcus erythropolis</name>
    <name type="common">Arthrobacter picolinophilus</name>
    <dbReference type="NCBI Taxonomy" id="1833"/>
    <lineage>
        <taxon>Bacteria</taxon>
        <taxon>Bacillati</taxon>
        <taxon>Actinomycetota</taxon>
        <taxon>Actinomycetes</taxon>
        <taxon>Mycobacteriales</taxon>
        <taxon>Nocardiaceae</taxon>
        <taxon>Rhodococcus</taxon>
        <taxon>Rhodococcus erythropolis group</taxon>
    </lineage>
</organism>
<dbReference type="Proteomes" id="UP000325576">
    <property type="component" value="Unassembled WGS sequence"/>
</dbReference>
<protein>
    <recommendedName>
        <fullName evidence="3">Restriction endonuclease type II DpnII-like domain-containing protein</fullName>
    </recommendedName>
</protein>